<dbReference type="PIRSF" id="PIRSF000699">
    <property type="entry name" value="PTS_IILac_III"/>
    <property type="match status" value="1"/>
</dbReference>
<dbReference type="Pfam" id="PF02255">
    <property type="entry name" value="PTS_IIA"/>
    <property type="match status" value="1"/>
</dbReference>
<dbReference type="PANTHER" id="PTHR34382">
    <property type="entry name" value="PTS SYSTEM N,N'-DIACETYLCHITOBIOSE-SPECIFIC EIIA COMPONENT"/>
    <property type="match status" value="1"/>
</dbReference>
<keyword evidence="4" id="KW-0598">Phosphotransferase system</keyword>
<evidence type="ECO:0000313" key="9">
    <source>
        <dbReference type="Proteomes" id="UP000008276"/>
    </source>
</evidence>
<keyword evidence="6" id="KW-0479">Metal-binding</keyword>
<dbReference type="RefSeq" id="WP_014062222.1">
    <property type="nucleotide sequence ID" value="NC_015958.1"/>
</dbReference>
<dbReference type="Proteomes" id="UP000008276">
    <property type="component" value="Chromosome"/>
</dbReference>
<feature type="binding site" evidence="6">
    <location>
        <position position="78"/>
    </location>
    <ligand>
        <name>Mg(2+)</name>
        <dbReference type="ChEBI" id="CHEBI:18420"/>
        <note>ligand shared between all trimeric partners</note>
    </ligand>
</feature>
<dbReference type="SUPFAM" id="SSF46973">
    <property type="entry name" value="Enzyme IIa from lactose specific PTS, IIa-lac"/>
    <property type="match status" value="1"/>
</dbReference>
<keyword evidence="9" id="KW-1185">Reference proteome</keyword>
<protein>
    <submittedName>
        <fullName evidence="8">Phosphotransferase system PTS lactose/cellobiose-specific IIA subunit</fullName>
    </submittedName>
</protein>
<evidence type="ECO:0000313" key="8">
    <source>
        <dbReference type="EMBL" id="AEM77862.1"/>
    </source>
</evidence>
<reference evidence="8 9" key="1">
    <citation type="submission" date="2011-08" db="EMBL/GenBank/DDBJ databases">
        <title>Complete sequence of Thermoanaerobacter wiegelii Rt8.B1.</title>
        <authorList>
            <consortium name="US DOE Joint Genome Institute"/>
            <person name="Lucas S."/>
            <person name="Han J."/>
            <person name="Lapidus A."/>
            <person name="Cheng J.-F."/>
            <person name="Goodwin L."/>
            <person name="Pitluck S."/>
            <person name="Peters L."/>
            <person name="Mikhailova N."/>
            <person name="Zeytun A."/>
            <person name="Daligault H."/>
            <person name="Detter J.C."/>
            <person name="Han C."/>
            <person name="Tapia R."/>
            <person name="Land M."/>
            <person name="Hauser L."/>
            <person name="Kyrpides N."/>
            <person name="Ivanova N."/>
            <person name="Pagani I."/>
            <person name="Hemme C."/>
            <person name="Woyke T."/>
        </authorList>
    </citation>
    <scope>NUCLEOTIDE SEQUENCE [LARGE SCALE GENOMIC DNA]</scope>
    <source>
        <strain evidence="8 9">Rt8.B1</strain>
    </source>
</reference>
<gene>
    <name evidence="8" type="ORF">Thewi_0373</name>
</gene>
<feature type="modified residue" description="Phosphohistidine; by HPr" evidence="7">
    <location>
        <position position="75"/>
    </location>
</feature>
<evidence type="ECO:0000256" key="4">
    <source>
        <dbReference type="ARBA" id="ARBA00022683"/>
    </source>
</evidence>
<keyword evidence="6" id="KW-0460">Magnesium</keyword>
<evidence type="ECO:0000256" key="1">
    <source>
        <dbReference type="ARBA" id="ARBA00022448"/>
    </source>
</evidence>
<dbReference type="KEGG" id="twi:Thewi_0373"/>
<dbReference type="STRING" id="697303.Thewi_0373"/>
<comment type="cofactor">
    <cofactor evidence="6">
        <name>Mg(2+)</name>
        <dbReference type="ChEBI" id="CHEBI:18420"/>
    </cofactor>
    <text evidence="6">Binds 1 Mg(2+) ion per trimer.</text>
</comment>
<keyword evidence="1" id="KW-0813">Transport</keyword>
<keyword evidence="3 8" id="KW-0808">Transferase</keyword>
<evidence type="ECO:0000256" key="3">
    <source>
        <dbReference type="ARBA" id="ARBA00022679"/>
    </source>
</evidence>
<keyword evidence="2" id="KW-0762">Sugar transport</keyword>
<dbReference type="CDD" id="cd00215">
    <property type="entry name" value="PTS_IIA_lac"/>
    <property type="match status" value="1"/>
</dbReference>
<dbReference type="HOGENOM" id="CLU_152490_1_0_9"/>
<proteinExistence type="predicted"/>
<sequence length="109" mass="12343">MSSEEIIFQMILHGGNARTEAYEALKYAKVGDFETAQRHIEAASEELHKAHQVQADIIQKEAAGGESKITLLMVHAQDHVMTAMAEKNLIERMVDLYKLIYENMKKNTP</sequence>
<accession>G2MUW1</accession>
<dbReference type="GO" id="GO:0016740">
    <property type="term" value="F:transferase activity"/>
    <property type="evidence" value="ECO:0007669"/>
    <property type="project" value="UniProtKB-KW"/>
</dbReference>
<dbReference type="GO" id="GO:0009401">
    <property type="term" value="P:phosphoenolpyruvate-dependent sugar phosphotransferase system"/>
    <property type="evidence" value="ECO:0007669"/>
    <property type="project" value="UniProtKB-KW"/>
</dbReference>
<dbReference type="InterPro" id="IPR036542">
    <property type="entry name" value="PTS_IIA_lac/cel_sf"/>
</dbReference>
<evidence type="ECO:0000256" key="2">
    <source>
        <dbReference type="ARBA" id="ARBA00022597"/>
    </source>
</evidence>
<dbReference type="eggNOG" id="COG1447">
    <property type="taxonomic scope" value="Bacteria"/>
</dbReference>
<dbReference type="PANTHER" id="PTHR34382:SF7">
    <property type="entry name" value="PTS SYSTEM N,N'-DIACETYLCHITOBIOSE-SPECIFIC EIIA COMPONENT"/>
    <property type="match status" value="1"/>
</dbReference>
<evidence type="ECO:0000256" key="7">
    <source>
        <dbReference type="PROSITE-ProRule" id="PRU00418"/>
    </source>
</evidence>
<dbReference type="AlphaFoldDB" id="G2MUW1"/>
<evidence type="ECO:0000256" key="5">
    <source>
        <dbReference type="PIRSR" id="PIRSR000699-1"/>
    </source>
</evidence>
<name>G2MUW1_9THEO</name>
<dbReference type="Gene3D" id="1.20.58.80">
    <property type="entry name" value="Phosphotransferase system, lactose/cellobiose-type IIA subunit"/>
    <property type="match status" value="1"/>
</dbReference>
<dbReference type="PROSITE" id="PS51095">
    <property type="entry name" value="PTS_EIIA_TYPE_3"/>
    <property type="match status" value="1"/>
</dbReference>
<dbReference type="EMBL" id="CP002991">
    <property type="protein sequence ID" value="AEM77862.1"/>
    <property type="molecule type" value="Genomic_DNA"/>
</dbReference>
<dbReference type="GO" id="GO:0046872">
    <property type="term" value="F:metal ion binding"/>
    <property type="evidence" value="ECO:0007669"/>
    <property type="project" value="UniProtKB-KW"/>
</dbReference>
<dbReference type="InterPro" id="IPR003188">
    <property type="entry name" value="PTS_IIA_lac/cel"/>
</dbReference>
<feature type="active site" description="Tele-phosphohistidine intermediate" evidence="5">
    <location>
        <position position="75"/>
    </location>
</feature>
<organism evidence="8 9">
    <name type="scientific">Thermoanaerobacter wiegelii Rt8.B1</name>
    <dbReference type="NCBI Taxonomy" id="697303"/>
    <lineage>
        <taxon>Bacteria</taxon>
        <taxon>Bacillati</taxon>
        <taxon>Bacillota</taxon>
        <taxon>Clostridia</taxon>
        <taxon>Thermoanaerobacterales</taxon>
        <taxon>Thermoanaerobacteraceae</taxon>
        <taxon>Thermoanaerobacter</taxon>
    </lineage>
</organism>
<evidence type="ECO:0000256" key="6">
    <source>
        <dbReference type="PIRSR" id="PIRSR000699-2"/>
    </source>
</evidence>